<keyword evidence="6 9" id="KW-0472">Membrane</keyword>
<dbReference type="GO" id="GO:0022857">
    <property type="term" value="F:transmembrane transporter activity"/>
    <property type="evidence" value="ECO:0007669"/>
    <property type="project" value="InterPro"/>
</dbReference>
<dbReference type="AlphaFoldDB" id="A0A0A0MBG5"/>
<dbReference type="GO" id="GO:1990961">
    <property type="term" value="P:xenobiotic detoxification by transmembrane export across the plasma membrane"/>
    <property type="evidence" value="ECO:0007669"/>
    <property type="project" value="UniProtKB-ARBA"/>
</dbReference>
<keyword evidence="2" id="KW-0813">Transport</keyword>
<accession>A0A0A0MBG5</accession>
<dbReference type="GO" id="GO:0005886">
    <property type="term" value="C:plasma membrane"/>
    <property type="evidence" value="ECO:0007669"/>
    <property type="project" value="UniProtKB-SubCell"/>
</dbReference>
<evidence type="ECO:0000256" key="9">
    <source>
        <dbReference type="SAM" id="Phobius"/>
    </source>
</evidence>
<feature type="transmembrane region" description="Helical" evidence="9">
    <location>
        <begin position="85"/>
        <end position="104"/>
    </location>
</feature>
<evidence type="ECO:0000313" key="10">
    <source>
        <dbReference type="EMBL" id="KGO98771.1"/>
    </source>
</evidence>
<dbReference type="Pfam" id="PF00893">
    <property type="entry name" value="Multi_Drug_Res"/>
    <property type="match status" value="1"/>
</dbReference>
<dbReference type="EMBL" id="AVBH01000050">
    <property type="protein sequence ID" value="KGO98771.1"/>
    <property type="molecule type" value="Genomic_DNA"/>
</dbReference>
<dbReference type="FunFam" id="1.10.3730.20:FF:000001">
    <property type="entry name" value="Quaternary ammonium compound resistance transporter SugE"/>
    <property type="match status" value="1"/>
</dbReference>
<comment type="subcellular location">
    <subcellularLocation>
        <location evidence="1 8">Cell membrane</location>
        <topology evidence="1 8">Multi-pass membrane protein</topology>
    </subcellularLocation>
</comment>
<dbReference type="InterPro" id="IPR000390">
    <property type="entry name" value="Small_drug/metabolite_transptr"/>
</dbReference>
<keyword evidence="3" id="KW-1003">Cell membrane</keyword>
<proteinExistence type="inferred from homology"/>
<dbReference type="SUPFAM" id="SSF103481">
    <property type="entry name" value="Multidrug resistance efflux transporter EmrE"/>
    <property type="match status" value="1"/>
</dbReference>
<name>A0A0A0MBG5_9GAMM</name>
<feature type="transmembrane region" description="Helical" evidence="9">
    <location>
        <begin position="33"/>
        <end position="51"/>
    </location>
</feature>
<dbReference type="PANTHER" id="PTHR30561">
    <property type="entry name" value="SMR FAMILY PROTON-DEPENDENT DRUG EFFLUX TRANSPORTER SUGE"/>
    <property type="match status" value="1"/>
</dbReference>
<keyword evidence="5 9" id="KW-1133">Transmembrane helix</keyword>
<evidence type="ECO:0000313" key="11">
    <source>
        <dbReference type="Proteomes" id="UP000030003"/>
    </source>
</evidence>
<dbReference type="eggNOG" id="COG2076">
    <property type="taxonomic scope" value="Bacteria"/>
</dbReference>
<dbReference type="Gene3D" id="1.10.3730.20">
    <property type="match status" value="1"/>
</dbReference>
<dbReference type="NCBIfam" id="NF033137">
    <property type="entry name" value="SMR_qac_int"/>
    <property type="match status" value="1"/>
</dbReference>
<feature type="transmembrane region" description="Helical" evidence="9">
    <location>
        <begin position="58"/>
        <end position="79"/>
    </location>
</feature>
<sequence>MKSWLFLAIAIVAEVVATSALKSSEGFTRLGPSALVVGGYGVAFYFLSLVLKTIPVGVAYAVWSGLGIVLIAAVAWLVHGQKLDAWAFVGMGLIVSGVAVLNLLSRTSVH</sequence>
<reference evidence="10 11" key="1">
    <citation type="submission" date="2013-08" db="EMBL/GenBank/DDBJ databases">
        <title>Genomic analysis of Lysobacter defluvii.</title>
        <authorList>
            <person name="Wang Q."/>
            <person name="Wang G."/>
        </authorList>
    </citation>
    <scope>NUCLEOTIDE SEQUENCE [LARGE SCALE GENOMIC DNA]</scope>
    <source>
        <strain evidence="10 11">IMMIB APB-9</strain>
    </source>
</reference>
<dbReference type="STRING" id="1385515.GCA_000423325_01597"/>
<evidence type="ECO:0000256" key="8">
    <source>
        <dbReference type="RuleBase" id="RU003942"/>
    </source>
</evidence>
<evidence type="ECO:0000256" key="6">
    <source>
        <dbReference type="ARBA" id="ARBA00023136"/>
    </source>
</evidence>
<evidence type="ECO:0000256" key="2">
    <source>
        <dbReference type="ARBA" id="ARBA00022448"/>
    </source>
</evidence>
<gene>
    <name evidence="10" type="ORF">N791_13985</name>
</gene>
<evidence type="ECO:0000256" key="7">
    <source>
        <dbReference type="ARBA" id="ARBA00038032"/>
    </source>
</evidence>
<dbReference type="InterPro" id="IPR037185">
    <property type="entry name" value="EmrE-like"/>
</dbReference>
<keyword evidence="11" id="KW-1185">Reference proteome</keyword>
<evidence type="ECO:0000256" key="5">
    <source>
        <dbReference type="ARBA" id="ARBA00022989"/>
    </source>
</evidence>
<dbReference type="Proteomes" id="UP000030003">
    <property type="component" value="Unassembled WGS sequence"/>
</dbReference>
<dbReference type="RefSeq" id="WP_027069939.1">
    <property type="nucleotide sequence ID" value="NZ_AUHT01000008.1"/>
</dbReference>
<evidence type="ECO:0000256" key="4">
    <source>
        <dbReference type="ARBA" id="ARBA00022692"/>
    </source>
</evidence>
<evidence type="ECO:0000256" key="3">
    <source>
        <dbReference type="ARBA" id="ARBA00022475"/>
    </source>
</evidence>
<dbReference type="PANTHER" id="PTHR30561:SF1">
    <property type="entry name" value="MULTIDRUG TRANSPORTER EMRE"/>
    <property type="match status" value="1"/>
</dbReference>
<evidence type="ECO:0000256" key="1">
    <source>
        <dbReference type="ARBA" id="ARBA00004651"/>
    </source>
</evidence>
<organism evidence="10 11">
    <name type="scientific">Lysobacter defluvii IMMIB APB-9 = DSM 18482</name>
    <dbReference type="NCBI Taxonomy" id="1385515"/>
    <lineage>
        <taxon>Bacteria</taxon>
        <taxon>Pseudomonadati</taxon>
        <taxon>Pseudomonadota</taxon>
        <taxon>Gammaproteobacteria</taxon>
        <taxon>Lysobacterales</taxon>
        <taxon>Lysobacteraceae</taxon>
        <taxon>Novilysobacter</taxon>
    </lineage>
</organism>
<comment type="caution">
    <text evidence="10">The sequence shown here is derived from an EMBL/GenBank/DDBJ whole genome shotgun (WGS) entry which is preliminary data.</text>
</comment>
<protein>
    <submittedName>
        <fullName evidence="10">Ethidium bromide resistance protein</fullName>
    </submittedName>
</protein>
<keyword evidence="4 8" id="KW-0812">Transmembrane</keyword>
<dbReference type="InterPro" id="IPR045324">
    <property type="entry name" value="Small_multidrug_res"/>
</dbReference>
<comment type="similarity">
    <text evidence="7 8">Belongs to the drug/metabolite transporter (DMT) superfamily. Small multidrug resistance (SMR) (TC 2.A.7.1) family.</text>
</comment>
<dbReference type="OrthoDB" id="9808638at2"/>